<reference evidence="3" key="1">
    <citation type="journal article" date="2019" name="Int. J. Syst. Evol. Microbiol.">
        <title>The Global Catalogue of Microorganisms (GCM) 10K type strain sequencing project: providing services to taxonomists for standard genome sequencing and annotation.</title>
        <authorList>
            <consortium name="The Broad Institute Genomics Platform"/>
            <consortium name="The Broad Institute Genome Sequencing Center for Infectious Disease"/>
            <person name="Wu L."/>
            <person name="Ma J."/>
        </authorList>
    </citation>
    <scope>NUCLEOTIDE SEQUENCE [LARGE SCALE GENOMIC DNA]</scope>
    <source>
        <strain evidence="3">CCM 8689</strain>
    </source>
</reference>
<accession>A0ABV8NMR1</accession>
<organism evidence="2 3">
    <name type="scientific">Pedobacter jamesrossensis</name>
    <dbReference type="NCBI Taxonomy" id="1908238"/>
    <lineage>
        <taxon>Bacteria</taxon>
        <taxon>Pseudomonadati</taxon>
        <taxon>Bacteroidota</taxon>
        <taxon>Sphingobacteriia</taxon>
        <taxon>Sphingobacteriales</taxon>
        <taxon>Sphingobacteriaceae</taxon>
        <taxon>Pedobacter</taxon>
    </lineage>
</organism>
<dbReference type="InterPro" id="IPR052517">
    <property type="entry name" value="GlcG_carb_metab_protein"/>
</dbReference>
<dbReference type="SUPFAM" id="SSF143744">
    <property type="entry name" value="GlcG-like"/>
    <property type="match status" value="1"/>
</dbReference>
<protein>
    <submittedName>
        <fullName evidence="2">Heme-binding protein</fullName>
    </submittedName>
</protein>
<comment type="caution">
    <text evidence="2">The sequence shown here is derived from an EMBL/GenBank/DDBJ whole genome shotgun (WGS) entry which is preliminary data.</text>
</comment>
<keyword evidence="1" id="KW-0732">Signal</keyword>
<evidence type="ECO:0000313" key="2">
    <source>
        <dbReference type="EMBL" id="MFC4197661.1"/>
    </source>
</evidence>
<dbReference type="InterPro" id="IPR005624">
    <property type="entry name" value="PduO/GlcC-like"/>
</dbReference>
<dbReference type="EMBL" id="JBHSBY010000124">
    <property type="protein sequence ID" value="MFC4197661.1"/>
    <property type="molecule type" value="Genomic_DNA"/>
</dbReference>
<dbReference type="PANTHER" id="PTHR34309">
    <property type="entry name" value="SLR1406 PROTEIN"/>
    <property type="match status" value="1"/>
</dbReference>
<gene>
    <name evidence="2" type="ORF">ACFOUY_13235</name>
</gene>
<dbReference type="Gene3D" id="3.30.450.150">
    <property type="entry name" value="Haem-degrading domain"/>
    <property type="match status" value="1"/>
</dbReference>
<feature type="chain" id="PRO_5047106650" evidence="1">
    <location>
        <begin position="21"/>
        <end position="186"/>
    </location>
</feature>
<proteinExistence type="predicted"/>
<dbReference type="PANTHER" id="PTHR34309:SF1">
    <property type="entry name" value="PROTEIN GLCG"/>
    <property type="match status" value="1"/>
</dbReference>
<feature type="signal peptide" evidence="1">
    <location>
        <begin position="1"/>
        <end position="20"/>
    </location>
</feature>
<name>A0ABV8NMR1_9SPHI</name>
<dbReference type="Proteomes" id="UP001595792">
    <property type="component" value="Unassembled WGS sequence"/>
</dbReference>
<sequence>MIIKKFIVYIFITVPISALAQEANHNKKDFARQEPHAVSINPYLTTKSRLTLKAAYALAEVARAKATAMGKQVSIAILDESGITISITRGDDVGPHNTEAARRKAYTALSTKTRTLTLARNAKKSSDSENLAFLPELLLLGGGVPLWYGDLIVGSIGVAGGGSAENDDLIARSAVLPIADITVKEN</sequence>
<keyword evidence="3" id="KW-1185">Reference proteome</keyword>
<dbReference type="Pfam" id="PF03928">
    <property type="entry name" value="HbpS-like"/>
    <property type="match status" value="1"/>
</dbReference>
<evidence type="ECO:0000256" key="1">
    <source>
        <dbReference type="SAM" id="SignalP"/>
    </source>
</evidence>
<evidence type="ECO:0000313" key="3">
    <source>
        <dbReference type="Proteomes" id="UP001595792"/>
    </source>
</evidence>
<dbReference type="RefSeq" id="WP_378961297.1">
    <property type="nucleotide sequence ID" value="NZ_JBHRXC010000016.1"/>
</dbReference>
<dbReference type="InterPro" id="IPR038084">
    <property type="entry name" value="PduO/GlcC-like_sf"/>
</dbReference>